<accession>A0AAN5BVE9</accession>
<organism evidence="2 3">
    <name type="scientific">Aspergillus oryzae</name>
    <name type="common">Yellow koji mold</name>
    <dbReference type="NCBI Taxonomy" id="5062"/>
    <lineage>
        <taxon>Eukaryota</taxon>
        <taxon>Fungi</taxon>
        <taxon>Dikarya</taxon>
        <taxon>Ascomycota</taxon>
        <taxon>Pezizomycotina</taxon>
        <taxon>Eurotiomycetes</taxon>
        <taxon>Eurotiomycetidae</taxon>
        <taxon>Eurotiales</taxon>
        <taxon>Aspergillaceae</taxon>
        <taxon>Aspergillus</taxon>
        <taxon>Aspergillus subgen. Circumdati</taxon>
    </lineage>
</organism>
<evidence type="ECO:0000259" key="1">
    <source>
        <dbReference type="Pfam" id="PF13622"/>
    </source>
</evidence>
<gene>
    <name evidence="2" type="ORF">Aory04_000336300</name>
</gene>
<dbReference type="Gene3D" id="2.40.160.210">
    <property type="entry name" value="Acyl-CoA thioesterase, double hotdog domain"/>
    <property type="match status" value="1"/>
</dbReference>
<dbReference type="Pfam" id="PF13622">
    <property type="entry name" value="4HBT_3"/>
    <property type="match status" value="1"/>
</dbReference>
<evidence type="ECO:0000313" key="3">
    <source>
        <dbReference type="Proteomes" id="UP001165205"/>
    </source>
</evidence>
<dbReference type="SUPFAM" id="SSF54637">
    <property type="entry name" value="Thioesterase/thiol ester dehydrase-isomerase"/>
    <property type="match status" value="1"/>
</dbReference>
<sequence>MAETLPTSLSTALDISPSGDQFSMELPTDIAFGAGEFGLIHAFRVVKVKDLGYRTNKRTSPVSCGGYVASLMAKYAVVHASKHETLRTQTDVRTSLVQFYRPIIASKPVQMQLREVSLGKAWSTLRVETSQFGKIAASADLWWGTLVN</sequence>
<dbReference type="CDD" id="cd03440">
    <property type="entry name" value="hot_dog"/>
    <property type="match status" value="1"/>
</dbReference>
<reference evidence="2" key="1">
    <citation type="submission" date="2023-04" db="EMBL/GenBank/DDBJ databases">
        <title>Aspergillus oryzae NBRC 4228.</title>
        <authorList>
            <person name="Ichikawa N."/>
            <person name="Sato H."/>
            <person name="Tonouchi N."/>
        </authorList>
    </citation>
    <scope>NUCLEOTIDE SEQUENCE</scope>
    <source>
        <strain evidence="2">NBRC 4228</strain>
    </source>
</reference>
<comment type="caution">
    <text evidence="2">The sequence shown here is derived from an EMBL/GenBank/DDBJ whole genome shotgun (WGS) entry which is preliminary data.</text>
</comment>
<dbReference type="EMBL" id="BSYA01000027">
    <property type="protein sequence ID" value="GMG26570.1"/>
    <property type="molecule type" value="Genomic_DNA"/>
</dbReference>
<name>A0AAN5BVE9_ASPOZ</name>
<protein>
    <submittedName>
        <fullName evidence="2">Unnamed protein product</fullName>
    </submittedName>
</protein>
<dbReference type="InterPro" id="IPR042171">
    <property type="entry name" value="Acyl-CoA_hotdog"/>
</dbReference>
<proteinExistence type="predicted"/>
<feature type="domain" description="Acyl-CoA thioesterase-like N-terminal HotDog" evidence="1">
    <location>
        <begin position="65"/>
        <end position="142"/>
    </location>
</feature>
<dbReference type="InterPro" id="IPR029069">
    <property type="entry name" value="HotDog_dom_sf"/>
</dbReference>
<evidence type="ECO:0000313" key="2">
    <source>
        <dbReference type="EMBL" id="GMG26570.1"/>
    </source>
</evidence>
<dbReference type="AlphaFoldDB" id="A0AAN5BVE9"/>
<dbReference type="InterPro" id="IPR049449">
    <property type="entry name" value="TesB_ACOT8-like_N"/>
</dbReference>
<dbReference type="Proteomes" id="UP001165205">
    <property type="component" value="Unassembled WGS sequence"/>
</dbReference>